<evidence type="ECO:0008006" key="4">
    <source>
        <dbReference type="Google" id="ProtNLM"/>
    </source>
</evidence>
<proteinExistence type="predicted"/>
<comment type="caution">
    <text evidence="2">The sequence shown here is derived from an EMBL/GenBank/DDBJ whole genome shotgun (WGS) entry which is preliminary data.</text>
</comment>
<reference evidence="2 3" key="1">
    <citation type="journal article" date="2015" name="Microbes Environ.">
        <title>Distribution and evolution of nitrogen fixation genes in the phylum bacteroidetes.</title>
        <authorList>
            <person name="Inoue J."/>
            <person name="Oshima K."/>
            <person name="Suda W."/>
            <person name="Sakamoto M."/>
            <person name="Iino T."/>
            <person name="Noda S."/>
            <person name="Hongoh Y."/>
            <person name="Hattori M."/>
            <person name="Ohkuma M."/>
        </authorList>
    </citation>
    <scope>NUCLEOTIDE SEQUENCE [LARGE SCALE GENOMIC DNA]</scope>
    <source>
        <strain evidence="2 3">JCM 15093</strain>
    </source>
</reference>
<dbReference type="RefSeq" id="WP_024995473.1">
    <property type="nucleotide sequence ID" value="NZ_ATZI01000001.1"/>
</dbReference>
<evidence type="ECO:0000313" key="2">
    <source>
        <dbReference type="EMBL" id="GAK35255.1"/>
    </source>
</evidence>
<sequence>MKNKLSYILILLMSASIFSCKDDEVVSSDGYSSDREFMTMFRKDDNTGKGDSDPYRCQAVNLNDIQLYWYGVKDCAGYEVKMALQPNVSSGLAKDWENPDYILFDTIVGPDVTDLLIKDLQYSTDYRFAIRTLSKKGEAYHSKWYGYGNGRQWADYLGITTGDRYNVPEVIVVNQVTKTTFRINIDRAYATSGDDGTFKTNFEVDENGNFVMHVITIEASPTNPQATVPEKWQKYSLTSADFQRGYIDIDGLQENSVYVINAENKNIPVRWDAIYNTCVIRMDGDPGDPILIKHFCDPNDTIAGATTYNASRLDTILSNYNSDASLAEGTIFELEGGKTYYLANNVSLCKGLTLRTKAGTGRAKVLMNGMSTVNGAAQAMNFMFGRQPQSGELGGINIKSLIFEDIDFDCPLAKNYGDGSVTGNYFINMYSNGMAVTLQSFELKNCTFQRMIRGFVRVQGTNRKNFEKFIVENCLFYNCGYYDNNGRGYAWIAGDGTPDTGKSNIYANMIFRNNTFYDSPRTCFFTDNGKNLPWPSNIQYNITLENNTFVNYSTRSSGRKIFDLRYLPGGSKITVKKNLFILTKKDGDARNLYMEGMDIRQVNGSGEITFDVAQNYSTNTNLTSGNIFSASAFSASKNSAGFWSDYNLSGKAELEVHLGQNGISPTDLMTNPNPPYASPDANMHEVDNLDGLYYKNTDAVRNHEIYKLGIGDPRWAKTVMP</sequence>
<feature type="chain" id="PRO_5001659710" description="DUF4957 domain-containing protein" evidence="1">
    <location>
        <begin position="22"/>
        <end position="721"/>
    </location>
</feature>
<protein>
    <recommendedName>
        <fullName evidence="4">DUF4957 domain-containing protein</fullName>
    </recommendedName>
</protein>
<accession>A0A069CYP6</accession>
<keyword evidence="3" id="KW-1185">Reference proteome</keyword>
<evidence type="ECO:0000256" key="1">
    <source>
        <dbReference type="SAM" id="SignalP"/>
    </source>
</evidence>
<dbReference type="SUPFAM" id="SSF51126">
    <property type="entry name" value="Pectin lyase-like"/>
    <property type="match status" value="1"/>
</dbReference>
<keyword evidence="1" id="KW-0732">Signal</keyword>
<feature type="signal peptide" evidence="1">
    <location>
        <begin position="1"/>
        <end position="21"/>
    </location>
</feature>
<dbReference type="AlphaFoldDB" id="A0A069CYP6"/>
<dbReference type="STRING" id="1121097.GCA_000428125_00227"/>
<organism evidence="2 3">
    <name type="scientific">Bacteroides graminisolvens DSM 19988 = JCM 15093</name>
    <dbReference type="NCBI Taxonomy" id="1121097"/>
    <lineage>
        <taxon>Bacteria</taxon>
        <taxon>Pseudomonadati</taxon>
        <taxon>Bacteroidota</taxon>
        <taxon>Bacteroidia</taxon>
        <taxon>Bacteroidales</taxon>
        <taxon>Bacteroidaceae</taxon>
        <taxon>Bacteroides</taxon>
    </lineage>
</organism>
<name>A0A069CYP6_9BACE</name>
<dbReference type="OrthoDB" id="1290180at2"/>
<dbReference type="InterPro" id="IPR011050">
    <property type="entry name" value="Pectin_lyase_fold/virulence"/>
</dbReference>
<dbReference type="eggNOG" id="ENOG5033QDG">
    <property type="taxonomic scope" value="Bacteria"/>
</dbReference>
<dbReference type="PROSITE" id="PS51257">
    <property type="entry name" value="PROKAR_LIPOPROTEIN"/>
    <property type="match status" value="1"/>
</dbReference>
<dbReference type="EMBL" id="BAJS01000001">
    <property type="protein sequence ID" value="GAK35255.1"/>
    <property type="molecule type" value="Genomic_DNA"/>
</dbReference>
<gene>
    <name evidence="2" type="ORF">JCM15093_335</name>
</gene>
<dbReference type="Proteomes" id="UP000027601">
    <property type="component" value="Unassembled WGS sequence"/>
</dbReference>
<evidence type="ECO:0000313" key="3">
    <source>
        <dbReference type="Proteomes" id="UP000027601"/>
    </source>
</evidence>